<dbReference type="EMBL" id="BARU01008457">
    <property type="protein sequence ID" value="GAH41504.1"/>
    <property type="molecule type" value="Genomic_DNA"/>
</dbReference>
<sequence>MNVALDHMAGLSSIKWAFEKIDADEDDHMAQRVLEVVKSIGQRGRTVRLNELRHIIDWCRSTSDADGEGYTQG</sequence>
<protein>
    <submittedName>
        <fullName evidence="1">Uncharacterized protein</fullName>
    </submittedName>
</protein>
<comment type="caution">
    <text evidence="1">The sequence shown here is derived from an EMBL/GenBank/DDBJ whole genome shotgun (WGS) entry which is preliminary data.</text>
</comment>
<gene>
    <name evidence="1" type="ORF">S03H2_16543</name>
</gene>
<proteinExistence type="predicted"/>
<reference evidence="1" key="1">
    <citation type="journal article" date="2014" name="Front. Microbiol.">
        <title>High frequency of phylogenetically diverse reductive dehalogenase-homologous genes in deep subseafloor sedimentary metagenomes.</title>
        <authorList>
            <person name="Kawai M."/>
            <person name="Futagami T."/>
            <person name="Toyoda A."/>
            <person name="Takaki Y."/>
            <person name="Nishi S."/>
            <person name="Hori S."/>
            <person name="Arai W."/>
            <person name="Tsubouchi T."/>
            <person name="Morono Y."/>
            <person name="Uchiyama I."/>
            <person name="Ito T."/>
            <person name="Fujiyama A."/>
            <person name="Inagaki F."/>
            <person name="Takami H."/>
        </authorList>
    </citation>
    <scope>NUCLEOTIDE SEQUENCE</scope>
    <source>
        <strain evidence="1">Expedition CK06-06</strain>
    </source>
</reference>
<name>X1GIT8_9ZZZZ</name>
<organism evidence="1">
    <name type="scientific">marine sediment metagenome</name>
    <dbReference type="NCBI Taxonomy" id="412755"/>
    <lineage>
        <taxon>unclassified sequences</taxon>
        <taxon>metagenomes</taxon>
        <taxon>ecological metagenomes</taxon>
    </lineage>
</organism>
<evidence type="ECO:0000313" key="1">
    <source>
        <dbReference type="EMBL" id="GAH41504.1"/>
    </source>
</evidence>
<dbReference type="AlphaFoldDB" id="X1GIT8"/>
<accession>X1GIT8</accession>